<organism evidence="9 10">
    <name type="scientific">Leptospira borgpetersenii serovar Hardjo-bovis str. Sponselee</name>
    <dbReference type="NCBI Taxonomy" id="1303729"/>
    <lineage>
        <taxon>Bacteria</taxon>
        <taxon>Pseudomonadati</taxon>
        <taxon>Spirochaetota</taxon>
        <taxon>Spirochaetia</taxon>
        <taxon>Leptospirales</taxon>
        <taxon>Leptospiraceae</taxon>
        <taxon>Leptospira</taxon>
    </lineage>
</organism>
<dbReference type="Proteomes" id="UP000011873">
    <property type="component" value="Unassembled WGS sequence"/>
</dbReference>
<name>M6BWX3_LEPBO</name>
<feature type="binding site" evidence="6 7">
    <location>
        <position position="41"/>
    </location>
    <ligand>
        <name>Zn(2+)</name>
        <dbReference type="ChEBI" id="CHEBI:29105"/>
    </ligand>
</feature>
<evidence type="ECO:0000259" key="8">
    <source>
        <dbReference type="PROSITE" id="PS51902"/>
    </source>
</evidence>
<dbReference type="PATRIC" id="fig|1218567.3.peg.2496"/>
<dbReference type="FunFam" id="1.10.8.60:FF:000002">
    <property type="entry name" value="ATP-dependent Clp protease ATP-binding subunit ClpX"/>
    <property type="match status" value="1"/>
</dbReference>
<feature type="binding site" evidence="6">
    <location>
        <begin position="122"/>
        <end position="129"/>
    </location>
    <ligand>
        <name>ATP</name>
        <dbReference type="ChEBI" id="CHEBI:30616"/>
    </ligand>
</feature>
<dbReference type="GO" id="GO:0051603">
    <property type="term" value="P:proteolysis involved in protein catabolic process"/>
    <property type="evidence" value="ECO:0007669"/>
    <property type="project" value="TreeGrafter"/>
</dbReference>
<dbReference type="GO" id="GO:0051301">
    <property type="term" value="P:cell division"/>
    <property type="evidence" value="ECO:0007669"/>
    <property type="project" value="TreeGrafter"/>
</dbReference>
<dbReference type="RefSeq" id="WP_002755134.1">
    <property type="nucleotide sequence ID" value="NZ_ANMU01000097.1"/>
</dbReference>
<keyword evidence="9" id="KW-0645">Protease</keyword>
<dbReference type="AlphaFoldDB" id="M6BWX3"/>
<dbReference type="GO" id="GO:0008270">
    <property type="term" value="F:zinc ion binding"/>
    <property type="evidence" value="ECO:0007669"/>
    <property type="project" value="UniProtKB-UniRule"/>
</dbReference>
<dbReference type="Pfam" id="PF06689">
    <property type="entry name" value="zf-C4_ClpX"/>
    <property type="match status" value="1"/>
</dbReference>
<evidence type="ECO:0000256" key="5">
    <source>
        <dbReference type="ARBA" id="ARBA00023186"/>
    </source>
</evidence>
<dbReference type="GO" id="GO:0046983">
    <property type="term" value="F:protein dimerization activity"/>
    <property type="evidence" value="ECO:0007669"/>
    <property type="project" value="UniProtKB-UniRule"/>
</dbReference>
<sequence>MAKKTPGTNGKQKLFCSFCGKEQDAVKRLVAGPGVYICDECISLCNEIIAEDHEHSHEKSEVFSEIPNPVDIKSILDQYVIGQDHAKKALSVAVYNHYKRVNLKEKKSDVEIEKSNILLIGPTGSGKTLLAQTLARIIKVPFAIVDATALTEAGYVGEDVENIILKLIQNAENDIKKAEIGIIYIDEVDKIARKSDSASITRDVSGEGVQQALLKIIEGTIANVPPQGGRKHPHQEYLQVDTKNILFILGGAFVDLPNIIKSRTGVKTIGFGSEEQRIQAENKDTLMEQVIPEDLIKFGLIPEFIGRLPIVATLQELNVDMLKQIFREPKNSVLKQYTRLLELENVKLTFHEDAIDKIAELAIKRESGARGLRAIVENIMLDLMFDIPSRKDIEEVIITAEVITDRVTPTLILKKESKIA</sequence>
<keyword evidence="5 6" id="KW-0143">Chaperone</keyword>
<dbReference type="NCBIfam" id="TIGR00382">
    <property type="entry name" value="clpX"/>
    <property type="match status" value="1"/>
</dbReference>
<dbReference type="InterPro" id="IPR010603">
    <property type="entry name" value="Znf_CppX_C4"/>
</dbReference>
<dbReference type="EMBL" id="ANMU01000097">
    <property type="protein sequence ID" value="EMJ80898.1"/>
    <property type="molecule type" value="Genomic_DNA"/>
</dbReference>
<dbReference type="PROSITE" id="PS51902">
    <property type="entry name" value="CLPX_ZB"/>
    <property type="match status" value="1"/>
</dbReference>
<protein>
    <recommendedName>
        <fullName evidence="6">ATP-dependent Clp protease ATP-binding subunit ClpX</fullName>
    </recommendedName>
</protein>
<evidence type="ECO:0000313" key="10">
    <source>
        <dbReference type="Proteomes" id="UP000011873"/>
    </source>
</evidence>
<dbReference type="NCBIfam" id="NF003745">
    <property type="entry name" value="PRK05342.1"/>
    <property type="match status" value="1"/>
</dbReference>
<dbReference type="Pfam" id="PF10431">
    <property type="entry name" value="ClpB_D2-small"/>
    <property type="match status" value="1"/>
</dbReference>
<dbReference type="InterPro" id="IPR050052">
    <property type="entry name" value="ATP-dep_Clp_protease_ClpX"/>
</dbReference>
<evidence type="ECO:0000256" key="3">
    <source>
        <dbReference type="ARBA" id="ARBA00022833"/>
    </source>
</evidence>
<feature type="binding site" evidence="6 7">
    <location>
        <position position="38"/>
    </location>
    <ligand>
        <name>Zn(2+)</name>
        <dbReference type="ChEBI" id="CHEBI:29105"/>
    </ligand>
</feature>
<keyword evidence="9" id="KW-0378">Hydrolase</keyword>
<comment type="function">
    <text evidence="6">ATP-dependent specificity component of the Clp protease. It directs the protease to specific substrates. Can perform chaperone functions in the absence of ClpP.</text>
</comment>
<dbReference type="Gene3D" id="1.10.8.60">
    <property type="match status" value="1"/>
</dbReference>
<feature type="binding site" evidence="6 7">
    <location>
        <position position="19"/>
    </location>
    <ligand>
        <name>Zn(2+)</name>
        <dbReference type="ChEBI" id="CHEBI:29105"/>
    </ligand>
</feature>
<dbReference type="Gene3D" id="6.20.220.10">
    <property type="entry name" value="ClpX chaperone, C4-type zinc finger domain"/>
    <property type="match status" value="1"/>
</dbReference>
<dbReference type="SMART" id="SM00994">
    <property type="entry name" value="zf-C4_ClpX"/>
    <property type="match status" value="1"/>
</dbReference>
<dbReference type="FunFam" id="3.40.50.300:FF:000005">
    <property type="entry name" value="ATP-dependent Clp protease ATP-binding subunit ClpX"/>
    <property type="match status" value="1"/>
</dbReference>
<keyword evidence="4 6" id="KW-0067">ATP-binding</keyword>
<comment type="similarity">
    <text evidence="6 7">Belongs to the ClpX chaperone family.</text>
</comment>
<dbReference type="InterPro" id="IPR059188">
    <property type="entry name" value="Znf_CLPX-like"/>
</dbReference>
<dbReference type="SUPFAM" id="SSF57716">
    <property type="entry name" value="Glucocorticoid receptor-like (DNA-binding domain)"/>
    <property type="match status" value="1"/>
</dbReference>
<dbReference type="GO" id="GO:0016887">
    <property type="term" value="F:ATP hydrolysis activity"/>
    <property type="evidence" value="ECO:0007669"/>
    <property type="project" value="InterPro"/>
</dbReference>
<dbReference type="GO" id="GO:0051082">
    <property type="term" value="F:unfolded protein binding"/>
    <property type="evidence" value="ECO:0007669"/>
    <property type="project" value="UniProtKB-UniRule"/>
</dbReference>
<dbReference type="GO" id="GO:0008233">
    <property type="term" value="F:peptidase activity"/>
    <property type="evidence" value="ECO:0007669"/>
    <property type="project" value="UniProtKB-KW"/>
</dbReference>
<dbReference type="InterPro" id="IPR003593">
    <property type="entry name" value="AAA+_ATPase"/>
</dbReference>
<comment type="caution">
    <text evidence="9">The sequence shown here is derived from an EMBL/GenBank/DDBJ whole genome shotgun (WGS) entry which is preliminary data.</text>
</comment>
<dbReference type="InterPro" id="IPR046425">
    <property type="entry name" value="ClpX_bact"/>
</dbReference>
<dbReference type="SMART" id="SM01086">
    <property type="entry name" value="ClpB_D2-small"/>
    <property type="match status" value="1"/>
</dbReference>
<dbReference type="GO" id="GO:0140662">
    <property type="term" value="F:ATP-dependent protein folding chaperone"/>
    <property type="evidence" value="ECO:0007669"/>
    <property type="project" value="InterPro"/>
</dbReference>
<feature type="binding site" evidence="6 7">
    <location>
        <position position="16"/>
    </location>
    <ligand>
        <name>Zn(2+)</name>
        <dbReference type="ChEBI" id="CHEBI:29105"/>
    </ligand>
</feature>
<dbReference type="InterPro" id="IPR003959">
    <property type="entry name" value="ATPase_AAA_core"/>
</dbReference>
<dbReference type="GO" id="GO:0009376">
    <property type="term" value="C:HslUV protease complex"/>
    <property type="evidence" value="ECO:0007669"/>
    <property type="project" value="TreeGrafter"/>
</dbReference>
<evidence type="ECO:0000256" key="1">
    <source>
        <dbReference type="ARBA" id="ARBA00022723"/>
    </source>
</evidence>
<dbReference type="PANTHER" id="PTHR48102:SF7">
    <property type="entry name" value="ATP-DEPENDENT CLP PROTEASE ATP-BINDING SUBUNIT CLPX-LIKE, MITOCHONDRIAL"/>
    <property type="match status" value="1"/>
</dbReference>
<dbReference type="SMR" id="M6BWX3"/>
<comment type="subunit">
    <text evidence="6">Component of the ClpX-ClpP complex. Forms a hexameric ring that, in the presence of ATP, binds to fourteen ClpP subunits assembled into a disk-like structure with a central cavity, resembling the structure of eukaryotic proteasomes.</text>
</comment>
<dbReference type="PANTHER" id="PTHR48102">
    <property type="entry name" value="ATP-DEPENDENT CLP PROTEASE ATP-BINDING SUBUNIT CLPX-LIKE, MITOCHONDRIAL-RELATED"/>
    <property type="match status" value="1"/>
</dbReference>
<dbReference type="CDD" id="cd19497">
    <property type="entry name" value="RecA-like_ClpX"/>
    <property type="match status" value="1"/>
</dbReference>
<feature type="domain" description="ClpX-type ZB" evidence="8">
    <location>
        <begin position="3"/>
        <end position="57"/>
    </location>
</feature>
<dbReference type="SMART" id="SM00382">
    <property type="entry name" value="AAA"/>
    <property type="match status" value="1"/>
</dbReference>
<accession>M6BWX3</accession>
<keyword evidence="1 6" id="KW-0479">Metal-binding</keyword>
<evidence type="ECO:0000313" key="9">
    <source>
        <dbReference type="EMBL" id="EMJ80898.1"/>
    </source>
</evidence>
<keyword evidence="3 6" id="KW-0862">Zinc</keyword>
<dbReference type="InterPro" id="IPR004487">
    <property type="entry name" value="Clp_protease_ATP-bd_su_ClpX"/>
</dbReference>
<reference evidence="9 10" key="1">
    <citation type="submission" date="2013-01" db="EMBL/GenBank/DDBJ databases">
        <authorList>
            <person name="Harkins D.M."/>
            <person name="Durkin A.S."/>
            <person name="Brinkac L.M."/>
            <person name="Haft D.H."/>
            <person name="Selengut J.D."/>
            <person name="Sanka R."/>
            <person name="DePew J."/>
            <person name="Purushe J."/>
            <person name="Galloway R.L."/>
            <person name="Vinetz J.M."/>
            <person name="Sutton G.G."/>
            <person name="Nierman W.C."/>
            <person name="Fouts D.E."/>
        </authorList>
    </citation>
    <scope>NUCLEOTIDE SEQUENCE [LARGE SCALE GENOMIC DNA]</scope>
    <source>
        <strain evidence="9 10">Sponselee CDC</strain>
    </source>
</reference>
<dbReference type="Gene3D" id="3.40.50.300">
    <property type="entry name" value="P-loop containing nucleotide triphosphate hydrolases"/>
    <property type="match status" value="1"/>
</dbReference>
<dbReference type="SUPFAM" id="SSF52540">
    <property type="entry name" value="P-loop containing nucleoside triphosphate hydrolases"/>
    <property type="match status" value="1"/>
</dbReference>
<dbReference type="InterPro" id="IPR027417">
    <property type="entry name" value="P-loop_NTPase"/>
</dbReference>
<gene>
    <name evidence="6 9" type="primary">clpX</name>
    <name evidence="9" type="ORF">LEP1GSC016_0056</name>
</gene>
<dbReference type="InterPro" id="IPR019489">
    <property type="entry name" value="Clp_ATPase_C"/>
</dbReference>
<dbReference type="HAMAP" id="MF_00175">
    <property type="entry name" value="ClpX"/>
    <property type="match status" value="1"/>
</dbReference>
<evidence type="ECO:0000256" key="2">
    <source>
        <dbReference type="ARBA" id="ARBA00022741"/>
    </source>
</evidence>
<dbReference type="GO" id="GO:0005524">
    <property type="term" value="F:ATP binding"/>
    <property type="evidence" value="ECO:0007669"/>
    <property type="project" value="UniProtKB-UniRule"/>
</dbReference>
<evidence type="ECO:0000256" key="4">
    <source>
        <dbReference type="ARBA" id="ARBA00022840"/>
    </source>
</evidence>
<proteinExistence type="inferred from homology"/>
<dbReference type="Pfam" id="PF07724">
    <property type="entry name" value="AAA_2"/>
    <property type="match status" value="1"/>
</dbReference>
<keyword evidence="2 6" id="KW-0547">Nucleotide-binding</keyword>
<dbReference type="InterPro" id="IPR038366">
    <property type="entry name" value="Znf_CppX_C4_sf"/>
</dbReference>
<evidence type="ECO:0000256" key="6">
    <source>
        <dbReference type="HAMAP-Rule" id="MF_00175"/>
    </source>
</evidence>
<evidence type="ECO:0000256" key="7">
    <source>
        <dbReference type="PROSITE-ProRule" id="PRU01250"/>
    </source>
</evidence>